<dbReference type="EMBL" id="CAJFDI010000006">
    <property type="protein sequence ID" value="CAD5234437.1"/>
    <property type="molecule type" value="Genomic_DNA"/>
</dbReference>
<dbReference type="eggNOG" id="KOG2504">
    <property type="taxonomic scope" value="Eukaryota"/>
</dbReference>
<dbReference type="AlphaFoldDB" id="A0A1I7SMI3"/>
<dbReference type="SUPFAM" id="SSF103473">
    <property type="entry name" value="MFS general substrate transporter"/>
    <property type="match status" value="1"/>
</dbReference>
<dbReference type="Proteomes" id="UP000095284">
    <property type="component" value="Unplaced"/>
</dbReference>
<keyword evidence="3" id="KW-1133">Transmembrane helix</keyword>
<dbReference type="PROSITE" id="PS50850">
    <property type="entry name" value="MFS"/>
    <property type="match status" value="1"/>
</dbReference>
<feature type="transmembrane region" description="Helical" evidence="3">
    <location>
        <begin position="461"/>
        <end position="481"/>
    </location>
</feature>
<feature type="transmembrane region" description="Helical" evidence="3">
    <location>
        <begin position="552"/>
        <end position="574"/>
    </location>
</feature>
<feature type="transmembrane region" description="Helical" evidence="3">
    <location>
        <begin position="187"/>
        <end position="206"/>
    </location>
</feature>
<keyword evidence="3" id="KW-0812">Transmembrane</keyword>
<dbReference type="InterPro" id="IPR011701">
    <property type="entry name" value="MFS"/>
</dbReference>
<evidence type="ECO:0000256" key="3">
    <source>
        <dbReference type="SAM" id="Phobius"/>
    </source>
</evidence>
<dbReference type="PANTHER" id="PTHR11360">
    <property type="entry name" value="MONOCARBOXYLATE TRANSPORTER"/>
    <property type="match status" value="1"/>
</dbReference>
<feature type="transmembrane region" description="Helical" evidence="3">
    <location>
        <begin position="378"/>
        <end position="402"/>
    </location>
</feature>
<feature type="compositionally biased region" description="Acidic residues" evidence="2">
    <location>
        <begin position="218"/>
        <end position="227"/>
    </location>
</feature>
<feature type="transmembrane region" description="Helical" evidence="3">
    <location>
        <begin position="522"/>
        <end position="540"/>
    </location>
</feature>
<dbReference type="EMBL" id="CAJFCV020000006">
    <property type="protein sequence ID" value="CAG9130228.1"/>
    <property type="molecule type" value="Genomic_DNA"/>
</dbReference>
<dbReference type="SMR" id="A0A1I7SMI3"/>
<feature type="transmembrane region" description="Helical" evidence="3">
    <location>
        <begin position="156"/>
        <end position="181"/>
    </location>
</feature>
<reference evidence="5" key="2">
    <citation type="submission" date="2020-09" db="EMBL/GenBank/DDBJ databases">
        <authorList>
            <person name="Kikuchi T."/>
        </authorList>
    </citation>
    <scope>NUCLEOTIDE SEQUENCE</scope>
    <source>
        <strain evidence="5">Ka4C1</strain>
    </source>
</reference>
<evidence type="ECO:0000313" key="6">
    <source>
        <dbReference type="Proteomes" id="UP000095284"/>
    </source>
</evidence>
<dbReference type="Gene3D" id="1.20.1250.20">
    <property type="entry name" value="MFS general substrate transporter like domains"/>
    <property type="match status" value="2"/>
</dbReference>
<gene>
    <name evidence="5" type="ORF">BXYJ_LOCUS14528</name>
</gene>
<dbReference type="OrthoDB" id="6499973at2759"/>
<evidence type="ECO:0000259" key="4">
    <source>
        <dbReference type="PROSITE" id="PS50850"/>
    </source>
</evidence>
<proteinExistence type="predicted"/>
<comment type="subcellular location">
    <subcellularLocation>
        <location evidence="1">Membrane</location>
        <topology evidence="1">Multi-pass membrane protein</topology>
    </subcellularLocation>
</comment>
<dbReference type="InterPro" id="IPR036259">
    <property type="entry name" value="MFS_trans_sf"/>
</dbReference>
<dbReference type="PANTHER" id="PTHR11360:SF284">
    <property type="entry name" value="EG:103B4.3 PROTEIN-RELATED"/>
    <property type="match status" value="1"/>
</dbReference>
<reference evidence="8" key="1">
    <citation type="submission" date="2016-11" db="UniProtKB">
        <authorList>
            <consortium name="WormBaseParasite"/>
        </authorList>
    </citation>
    <scope>IDENTIFICATION</scope>
</reference>
<name>A0A1I7SMI3_BURXY</name>
<evidence type="ECO:0000256" key="2">
    <source>
        <dbReference type="SAM" id="MobiDB-lite"/>
    </source>
</evidence>
<dbReference type="FunFam" id="1.20.1250.20:FF:000664">
    <property type="entry name" value="MonoCarboxylate Transporter family"/>
    <property type="match status" value="1"/>
</dbReference>
<keyword evidence="7" id="KW-1185">Reference proteome</keyword>
<evidence type="ECO:0000313" key="5">
    <source>
        <dbReference type="EMBL" id="CAD5234437.1"/>
    </source>
</evidence>
<evidence type="ECO:0000256" key="1">
    <source>
        <dbReference type="ARBA" id="ARBA00004141"/>
    </source>
</evidence>
<feature type="transmembrane region" description="Helical" evidence="3">
    <location>
        <begin position="98"/>
        <end position="117"/>
    </location>
</feature>
<sequence>MTASKKKDFKDSEGREPIGWKPKALDGGYGWVVVFGSFMIHVFADGFVYSFGVIAESLVQEFNASNAETSVILSLLTGLMLAAGPIASAVCNRIGCRWTTIIGASIASVGCAASYFADSMNFLLFTVGIVMGFGFGLMYCPAIIVVTMYFEKYRSLATGVTVCGAGVGTAVFSKIISFLIVRFNWRTVFLIYAGVVLLCIPCGALYRPIAFEAIYDDDEEKEGEDEEQKQKNDQKTNGKIPLPSENNTLTTGPIRSAVSHTGINEDPKENNLQRVRSLGGHLHKTSQTSVSSLGYLNVKDVFYGRSVSELKDYNEKIRSVTSLPLDHKESLLRRKETHHSNVDILKELPEEDENEDSSATSASRAIEMWRVLQKMLDLSLFTDPAYVLFAISNFLTSIGFNAPSMYMPMNAENVLKLNKVDAATTVTAYGIANIMGRMVFGMICDRKLPFKYGKDTARNRLWIYNLTLIFCGIASCFVFLMDDFYSFVSYCFFFGFTISSYVCLTSVVLVDLVGVDRLTNAFGLLLLVQGVATVVGPPIAGSMYDLTKRYDWTFFFCGVCLFVSGAIMYAVPYIRKKEKEVRLEDPEPTTISPMVS</sequence>
<dbReference type="Proteomes" id="UP000659654">
    <property type="component" value="Unassembled WGS sequence"/>
</dbReference>
<feature type="transmembrane region" description="Helical" evidence="3">
    <location>
        <begin position="487"/>
        <end position="510"/>
    </location>
</feature>
<feature type="transmembrane region" description="Helical" evidence="3">
    <location>
        <begin position="123"/>
        <end position="149"/>
    </location>
</feature>
<feature type="domain" description="Major facilitator superfamily (MFS) profile" evidence="4">
    <location>
        <begin position="30"/>
        <end position="576"/>
    </location>
</feature>
<keyword evidence="3" id="KW-0472">Membrane</keyword>
<dbReference type="InterPro" id="IPR020846">
    <property type="entry name" value="MFS_dom"/>
</dbReference>
<feature type="transmembrane region" description="Helical" evidence="3">
    <location>
        <begin position="71"/>
        <end position="91"/>
    </location>
</feature>
<dbReference type="InterPro" id="IPR050327">
    <property type="entry name" value="Proton-linked_MCT"/>
</dbReference>
<feature type="transmembrane region" description="Helical" evidence="3">
    <location>
        <begin position="422"/>
        <end position="440"/>
    </location>
</feature>
<dbReference type="CDD" id="cd17352">
    <property type="entry name" value="MFS_MCT_SLC16"/>
    <property type="match status" value="1"/>
</dbReference>
<feature type="transmembrane region" description="Helical" evidence="3">
    <location>
        <begin position="29"/>
        <end position="51"/>
    </location>
</feature>
<evidence type="ECO:0000313" key="7">
    <source>
        <dbReference type="Proteomes" id="UP000659654"/>
    </source>
</evidence>
<feature type="region of interest" description="Disordered" evidence="2">
    <location>
        <begin position="218"/>
        <end position="251"/>
    </location>
</feature>
<dbReference type="Proteomes" id="UP000582659">
    <property type="component" value="Unassembled WGS sequence"/>
</dbReference>
<organism evidence="6 8">
    <name type="scientific">Bursaphelenchus xylophilus</name>
    <name type="common">Pinewood nematode worm</name>
    <name type="synonym">Aphelenchoides xylophilus</name>
    <dbReference type="NCBI Taxonomy" id="6326"/>
    <lineage>
        <taxon>Eukaryota</taxon>
        <taxon>Metazoa</taxon>
        <taxon>Ecdysozoa</taxon>
        <taxon>Nematoda</taxon>
        <taxon>Chromadorea</taxon>
        <taxon>Rhabditida</taxon>
        <taxon>Tylenchina</taxon>
        <taxon>Tylenchomorpha</taxon>
        <taxon>Aphelenchoidea</taxon>
        <taxon>Aphelenchoididae</taxon>
        <taxon>Bursaphelenchus</taxon>
    </lineage>
</organism>
<dbReference type="GO" id="GO:0016020">
    <property type="term" value="C:membrane"/>
    <property type="evidence" value="ECO:0007669"/>
    <property type="project" value="UniProtKB-SubCell"/>
</dbReference>
<accession>A0A1I7SMI3</accession>
<dbReference type="WBParaSite" id="BXY_1426800.1">
    <property type="protein sequence ID" value="BXY_1426800.1"/>
    <property type="gene ID" value="BXY_1426800"/>
</dbReference>
<evidence type="ECO:0000313" key="8">
    <source>
        <dbReference type="WBParaSite" id="BXY_1426800.1"/>
    </source>
</evidence>
<protein>
    <submittedName>
        <fullName evidence="5">(pine wood nematode) hypothetical protein</fullName>
    </submittedName>
    <submittedName>
        <fullName evidence="8">MFS domain-containing protein</fullName>
    </submittedName>
</protein>
<dbReference type="Pfam" id="PF07690">
    <property type="entry name" value="MFS_1"/>
    <property type="match status" value="1"/>
</dbReference>
<dbReference type="GO" id="GO:0008028">
    <property type="term" value="F:monocarboxylic acid transmembrane transporter activity"/>
    <property type="evidence" value="ECO:0007669"/>
    <property type="project" value="TreeGrafter"/>
</dbReference>